<dbReference type="EMBL" id="CAVMJV010000046">
    <property type="protein sequence ID" value="CAK5082179.1"/>
    <property type="molecule type" value="Genomic_DNA"/>
</dbReference>
<evidence type="ECO:0000313" key="2">
    <source>
        <dbReference type="Proteomes" id="UP001497535"/>
    </source>
</evidence>
<reference evidence="1" key="1">
    <citation type="submission" date="2023-11" db="EMBL/GenBank/DDBJ databases">
        <authorList>
            <person name="Poullet M."/>
        </authorList>
    </citation>
    <scope>NUCLEOTIDE SEQUENCE</scope>
    <source>
        <strain evidence="1">E1834</strain>
    </source>
</reference>
<proteinExistence type="predicted"/>
<protein>
    <submittedName>
        <fullName evidence="1">Uncharacterized protein</fullName>
    </submittedName>
</protein>
<organism evidence="1 2">
    <name type="scientific">Meloidogyne enterolobii</name>
    <name type="common">Root-knot nematode worm</name>
    <name type="synonym">Meloidogyne mayaguensis</name>
    <dbReference type="NCBI Taxonomy" id="390850"/>
    <lineage>
        <taxon>Eukaryota</taxon>
        <taxon>Metazoa</taxon>
        <taxon>Ecdysozoa</taxon>
        <taxon>Nematoda</taxon>
        <taxon>Chromadorea</taxon>
        <taxon>Rhabditida</taxon>
        <taxon>Tylenchina</taxon>
        <taxon>Tylenchomorpha</taxon>
        <taxon>Tylenchoidea</taxon>
        <taxon>Meloidogynidae</taxon>
        <taxon>Meloidogyninae</taxon>
        <taxon>Meloidogyne</taxon>
    </lineage>
</organism>
<evidence type="ECO:0000313" key="1">
    <source>
        <dbReference type="EMBL" id="CAK5082179.1"/>
    </source>
</evidence>
<dbReference type="Proteomes" id="UP001497535">
    <property type="component" value="Unassembled WGS sequence"/>
</dbReference>
<comment type="caution">
    <text evidence="1">The sequence shown here is derived from an EMBL/GenBank/DDBJ whole genome shotgun (WGS) entry which is preliminary data.</text>
</comment>
<name>A0ACB0ZTA1_MELEN</name>
<accession>A0ACB0ZTA1</accession>
<keyword evidence="2" id="KW-1185">Reference proteome</keyword>
<gene>
    <name evidence="1" type="ORF">MENTE1834_LOCUS29436</name>
</gene>
<sequence length="328" mass="38379">MAMFASIGNVCDRPIHYGRRSTVYISKHESECFALKASSEYAWKREMEVYRTLQSVPGNKFTRIQELLGSGELPVFFKSHNTLHKFYIMTRYNNLRDVKMWLTNIPGLSEAMRFKAARETLLALKELHQLGFVSRDVKLENFGVHITKDHHLKFYIYDFELSQKYKDVETGKPTVQKIRGSKGDGTTESAPLVQMTGSRRTFPVDDVEGWFYCLYHILCDSIPWDTRWPQPEFRGSTYATPYSDIRYTKQQMHKTGRIYCAKKYDCLMSAVFNVILKWSKTPEVVEARFYDEICSILKKGVHNCGKTELMDCNIHCMKHYKKHQRHDA</sequence>